<feature type="transmembrane region" description="Helical" evidence="6">
    <location>
        <begin position="12"/>
        <end position="44"/>
    </location>
</feature>
<organism evidence="7 8">
    <name type="scientific">Ginsengibacter hankyongi</name>
    <dbReference type="NCBI Taxonomy" id="2607284"/>
    <lineage>
        <taxon>Bacteria</taxon>
        <taxon>Pseudomonadati</taxon>
        <taxon>Bacteroidota</taxon>
        <taxon>Chitinophagia</taxon>
        <taxon>Chitinophagales</taxon>
        <taxon>Chitinophagaceae</taxon>
        <taxon>Ginsengibacter</taxon>
    </lineage>
</organism>
<name>A0A5J5INZ6_9BACT</name>
<comment type="similarity">
    <text evidence="2">Belongs to the autoinducer-2 exporter (AI-2E) (TC 2.A.86) family.</text>
</comment>
<evidence type="ECO:0000256" key="1">
    <source>
        <dbReference type="ARBA" id="ARBA00004141"/>
    </source>
</evidence>
<evidence type="ECO:0000256" key="6">
    <source>
        <dbReference type="SAM" id="Phobius"/>
    </source>
</evidence>
<dbReference type="InterPro" id="IPR002549">
    <property type="entry name" value="AI-2E-like"/>
</dbReference>
<proteinExistence type="inferred from homology"/>
<dbReference type="Pfam" id="PF01594">
    <property type="entry name" value="AI-2E_transport"/>
    <property type="match status" value="1"/>
</dbReference>
<reference evidence="7 8" key="1">
    <citation type="submission" date="2019-09" db="EMBL/GenBank/DDBJ databases">
        <title>Draft genome sequence of Ginsengibacter sp. BR5-29.</title>
        <authorList>
            <person name="Im W.-T."/>
        </authorList>
    </citation>
    <scope>NUCLEOTIDE SEQUENCE [LARGE SCALE GENOMIC DNA]</scope>
    <source>
        <strain evidence="7 8">BR5-29</strain>
    </source>
</reference>
<evidence type="ECO:0000256" key="4">
    <source>
        <dbReference type="ARBA" id="ARBA00022989"/>
    </source>
</evidence>
<evidence type="ECO:0000256" key="5">
    <source>
        <dbReference type="ARBA" id="ARBA00023136"/>
    </source>
</evidence>
<keyword evidence="5 6" id="KW-0472">Membrane</keyword>
<keyword evidence="8" id="KW-1185">Reference proteome</keyword>
<evidence type="ECO:0000256" key="2">
    <source>
        <dbReference type="ARBA" id="ARBA00009773"/>
    </source>
</evidence>
<dbReference type="GO" id="GO:0016020">
    <property type="term" value="C:membrane"/>
    <property type="evidence" value="ECO:0007669"/>
    <property type="project" value="UniProtKB-SubCell"/>
</dbReference>
<keyword evidence="3 6" id="KW-0812">Transmembrane</keyword>
<sequence length="345" mass="38399">MTGFNNRLRQIMLLALIILIGVLMLKHFYVFLPGVLGAITLYILSRKSYLKLTEKRKWSPGWTALLYILAYTILICLPVYLAVVLVTPKLVALFNNPVQLLVAVKSFSQKIQEATGIEFFNTEALKNATKQIAGSLPLFLSGTANFITNLILMFFVLYYMLVHGIEMEKYLNDFIPLKEKNRAMLSAETDIMIRANAIGIPLLALIQGLVGALGYAIFGVGDFALWGFLTGVASLIPIIGTGLIWVPLTVYLFAIDHVWQGVGLGIYSLVVLTNIDYVARITVLRKIGNVHPVITIFGVIVGLSMFGFLGLVFGPLLITYFIVLIRIYRNEFNAESIIPLHHKSE</sequence>
<comment type="caution">
    <text evidence="7">The sequence shown here is derived from an EMBL/GenBank/DDBJ whole genome shotgun (WGS) entry which is preliminary data.</text>
</comment>
<feature type="transmembrane region" description="Helical" evidence="6">
    <location>
        <begin position="64"/>
        <end position="86"/>
    </location>
</feature>
<dbReference type="EMBL" id="VYQF01000001">
    <property type="protein sequence ID" value="KAA9041674.1"/>
    <property type="molecule type" value="Genomic_DNA"/>
</dbReference>
<feature type="transmembrane region" description="Helical" evidence="6">
    <location>
        <begin position="191"/>
        <end position="217"/>
    </location>
</feature>
<evidence type="ECO:0000313" key="8">
    <source>
        <dbReference type="Proteomes" id="UP000326903"/>
    </source>
</evidence>
<protein>
    <submittedName>
        <fullName evidence="7">AI-2E family transporter</fullName>
    </submittedName>
</protein>
<feature type="transmembrane region" description="Helical" evidence="6">
    <location>
        <begin position="223"/>
        <end position="246"/>
    </location>
</feature>
<dbReference type="PANTHER" id="PTHR21716">
    <property type="entry name" value="TRANSMEMBRANE PROTEIN"/>
    <property type="match status" value="1"/>
</dbReference>
<feature type="transmembrane region" description="Helical" evidence="6">
    <location>
        <begin position="258"/>
        <end position="275"/>
    </location>
</feature>
<gene>
    <name evidence="7" type="ORF">FW778_06530</name>
</gene>
<dbReference type="Proteomes" id="UP000326903">
    <property type="component" value="Unassembled WGS sequence"/>
</dbReference>
<comment type="subcellular location">
    <subcellularLocation>
        <location evidence="1">Membrane</location>
        <topology evidence="1">Multi-pass membrane protein</topology>
    </subcellularLocation>
</comment>
<dbReference type="AlphaFoldDB" id="A0A5J5INZ6"/>
<evidence type="ECO:0000256" key="3">
    <source>
        <dbReference type="ARBA" id="ARBA00022692"/>
    </source>
</evidence>
<evidence type="ECO:0000313" key="7">
    <source>
        <dbReference type="EMBL" id="KAA9041674.1"/>
    </source>
</evidence>
<feature type="transmembrane region" description="Helical" evidence="6">
    <location>
        <begin position="295"/>
        <end position="323"/>
    </location>
</feature>
<feature type="transmembrane region" description="Helical" evidence="6">
    <location>
        <begin position="138"/>
        <end position="161"/>
    </location>
</feature>
<dbReference type="PANTHER" id="PTHR21716:SF4">
    <property type="entry name" value="TRANSMEMBRANE PROTEIN 245"/>
    <property type="match status" value="1"/>
</dbReference>
<keyword evidence="4 6" id="KW-1133">Transmembrane helix</keyword>
<accession>A0A5J5INZ6</accession>